<reference evidence="4 5" key="1">
    <citation type="submission" date="2016-08" db="EMBL/GenBank/DDBJ databases">
        <authorList>
            <person name="Seilhamer J.J."/>
        </authorList>
    </citation>
    <scope>NUCLEOTIDE SEQUENCE [LARGE SCALE GENOMIC DNA]</scope>
    <source>
        <strain evidence="4 5">KT-27</strain>
    </source>
</reference>
<dbReference type="PANTHER" id="PTHR35561">
    <property type="entry name" value="RNA 2',3'-CYCLIC PHOSPHODIESTERASE"/>
    <property type="match status" value="1"/>
</dbReference>
<name>A0A2S3WF44_PSEPU</name>
<comment type="caution">
    <text evidence="4">The sequence shown here is derived from an EMBL/GenBank/DDBJ whole genome shotgun (WGS) entry which is preliminary data.</text>
</comment>
<organism evidence="4 5">
    <name type="scientific">Pseudomonas putida</name>
    <name type="common">Arthrobacter siderocapsulatus</name>
    <dbReference type="NCBI Taxonomy" id="303"/>
    <lineage>
        <taxon>Bacteria</taxon>
        <taxon>Pseudomonadati</taxon>
        <taxon>Pseudomonadota</taxon>
        <taxon>Gammaproteobacteria</taxon>
        <taxon>Pseudomonadales</taxon>
        <taxon>Pseudomonadaceae</taxon>
        <taxon>Pseudomonas</taxon>
    </lineage>
</organism>
<feature type="short sequence motif" description="HXTX 1" evidence="2">
    <location>
        <begin position="50"/>
        <end position="53"/>
    </location>
</feature>
<dbReference type="Gene3D" id="3.90.1140.10">
    <property type="entry name" value="Cyclic phosphodiesterase"/>
    <property type="match status" value="1"/>
</dbReference>
<gene>
    <name evidence="4" type="ORF">BGP80_16950</name>
</gene>
<evidence type="ECO:0000313" key="4">
    <source>
        <dbReference type="EMBL" id="POF89562.1"/>
    </source>
</evidence>
<dbReference type="RefSeq" id="WP_103437606.1">
    <property type="nucleotide sequence ID" value="NZ_MIND01000018.1"/>
</dbReference>
<protein>
    <recommendedName>
        <fullName evidence="2">RNA 2',3'-cyclic phosphodiesterase</fullName>
        <shortName evidence="2">RNA 2',3'-CPDase</shortName>
        <ecNumber evidence="2">3.1.4.58</ecNumber>
    </recommendedName>
</protein>
<dbReference type="GO" id="GO:0016874">
    <property type="term" value="F:ligase activity"/>
    <property type="evidence" value="ECO:0007669"/>
    <property type="project" value="UniProtKB-KW"/>
</dbReference>
<dbReference type="GO" id="GO:0004113">
    <property type="term" value="F:2',3'-cyclic-nucleotide 3'-phosphodiesterase activity"/>
    <property type="evidence" value="ECO:0007669"/>
    <property type="project" value="InterPro"/>
</dbReference>
<proteinExistence type="inferred from homology"/>
<dbReference type="AlphaFoldDB" id="A0A2S3WF44"/>
<feature type="active site" description="Proton donor" evidence="2">
    <location>
        <position position="50"/>
    </location>
</feature>
<keyword evidence="1 2" id="KW-0378">Hydrolase</keyword>
<dbReference type="PANTHER" id="PTHR35561:SF1">
    <property type="entry name" value="RNA 2',3'-CYCLIC PHOSPHODIESTERASE"/>
    <property type="match status" value="1"/>
</dbReference>
<dbReference type="InterPro" id="IPR009097">
    <property type="entry name" value="Cyclic_Pdiesterase"/>
</dbReference>
<feature type="short sequence motif" description="HXTX 2" evidence="2">
    <location>
        <begin position="134"/>
        <end position="137"/>
    </location>
</feature>
<reference evidence="4 5" key="2">
    <citation type="submission" date="2018-03" db="EMBL/GenBank/DDBJ databases">
        <title>Draft genome of Pseudomonas putida strain KT-27.</title>
        <authorList>
            <person name="Yoshizawa S."/>
            <person name="Khan N.H."/>
            <person name="Nishimura M."/>
            <person name="Chiura H.X."/>
            <person name="Ogura Y."/>
            <person name="Hayashi T."/>
            <person name="Kogure K."/>
        </authorList>
    </citation>
    <scope>NUCLEOTIDE SEQUENCE [LARGE SCALE GENOMIC DNA]</scope>
    <source>
        <strain evidence="4 5">KT-27</strain>
    </source>
</reference>
<dbReference type="NCBIfam" id="TIGR02258">
    <property type="entry name" value="2_5_ligase"/>
    <property type="match status" value="1"/>
</dbReference>
<dbReference type="EC" id="3.1.4.58" evidence="2"/>
<comment type="catalytic activity">
    <reaction evidence="2">
        <text>a 3'-end 2',3'-cyclophospho-ribonucleotide-RNA + H2O = a 3'-end 2'-phospho-ribonucleotide-RNA + H(+)</text>
        <dbReference type="Rhea" id="RHEA:11828"/>
        <dbReference type="Rhea" id="RHEA-COMP:10464"/>
        <dbReference type="Rhea" id="RHEA-COMP:17353"/>
        <dbReference type="ChEBI" id="CHEBI:15377"/>
        <dbReference type="ChEBI" id="CHEBI:15378"/>
        <dbReference type="ChEBI" id="CHEBI:83064"/>
        <dbReference type="ChEBI" id="CHEBI:173113"/>
        <dbReference type="EC" id="3.1.4.58"/>
    </reaction>
</comment>
<keyword evidence="4" id="KW-0436">Ligase</keyword>
<dbReference type="Pfam" id="PF02834">
    <property type="entry name" value="LigT_PEase"/>
    <property type="match status" value="2"/>
</dbReference>
<comment type="function">
    <text evidence="2">Hydrolyzes RNA 2',3'-cyclic phosphodiester to an RNA 2'-phosphomonoester.</text>
</comment>
<dbReference type="SUPFAM" id="SSF55144">
    <property type="entry name" value="LigT-like"/>
    <property type="match status" value="1"/>
</dbReference>
<feature type="active site" description="Proton acceptor" evidence="2">
    <location>
        <position position="134"/>
    </location>
</feature>
<dbReference type="InterPro" id="IPR004175">
    <property type="entry name" value="RNA_CPDase"/>
</dbReference>
<evidence type="ECO:0000256" key="1">
    <source>
        <dbReference type="ARBA" id="ARBA00022801"/>
    </source>
</evidence>
<evidence type="ECO:0000313" key="5">
    <source>
        <dbReference type="Proteomes" id="UP000237194"/>
    </source>
</evidence>
<evidence type="ECO:0000256" key="2">
    <source>
        <dbReference type="HAMAP-Rule" id="MF_01940"/>
    </source>
</evidence>
<feature type="domain" description="Phosphoesterase HXTX" evidence="3">
    <location>
        <begin position="103"/>
        <end position="170"/>
    </location>
</feature>
<dbReference type="Proteomes" id="UP000237194">
    <property type="component" value="Unassembled WGS sequence"/>
</dbReference>
<dbReference type="GO" id="GO:0008664">
    <property type="term" value="F:RNA 2',3'-cyclic 3'-phosphodiesterase activity"/>
    <property type="evidence" value="ECO:0007669"/>
    <property type="project" value="UniProtKB-EC"/>
</dbReference>
<dbReference type="HAMAP" id="MF_01940">
    <property type="entry name" value="RNA_CPDase"/>
    <property type="match status" value="1"/>
</dbReference>
<evidence type="ECO:0000259" key="3">
    <source>
        <dbReference type="Pfam" id="PF02834"/>
    </source>
</evidence>
<dbReference type="EMBL" id="MIND01000018">
    <property type="protein sequence ID" value="POF89562.1"/>
    <property type="molecule type" value="Genomic_DNA"/>
</dbReference>
<sequence length="181" mass="20297">MAKETRPSGSPFKRLFFALPVSDDQRRSVAQWRRQLELRSGKPVPADNFHLTLLFLGDVDSAQLPALCAAVDQIKRPAAPLRVLLDQLQVWPRAEALVLQASDAPPALRQLVYALEQAALGLGIARSSREYRAHLTLARDFQGQVPEASVPADFYLSARHFTLYESRKGRYLPLAQWPLKV</sequence>
<accession>A0A2S3WF44</accession>
<dbReference type="InterPro" id="IPR014051">
    <property type="entry name" value="Phosphoesterase_HXTX"/>
</dbReference>
<feature type="domain" description="Phosphoesterase HXTX" evidence="3">
    <location>
        <begin position="20"/>
        <end position="93"/>
    </location>
</feature>
<comment type="similarity">
    <text evidence="2">Belongs to the 2H phosphoesterase superfamily. ThpR family.</text>
</comment>